<evidence type="ECO:0000313" key="8">
    <source>
        <dbReference type="EMBL" id="RWS23873.1"/>
    </source>
</evidence>
<dbReference type="STRING" id="299467.A0A443S8M1"/>
<keyword evidence="3 6" id="KW-0238">DNA-binding</keyword>
<proteinExistence type="predicted"/>
<dbReference type="InterPro" id="IPR001766">
    <property type="entry name" value="Fork_head_dom"/>
</dbReference>
<dbReference type="InterPro" id="IPR047119">
    <property type="entry name" value="FOXN2/3-like"/>
</dbReference>
<feature type="domain" description="Fork-head" evidence="7">
    <location>
        <begin position="99"/>
        <end position="159"/>
    </location>
</feature>
<evidence type="ECO:0000256" key="3">
    <source>
        <dbReference type="ARBA" id="ARBA00023125"/>
    </source>
</evidence>
<keyword evidence="9" id="KW-1185">Reference proteome</keyword>
<dbReference type="OrthoDB" id="691130at2759"/>
<feature type="DNA-binding region" description="Fork-head" evidence="6">
    <location>
        <begin position="99"/>
        <end position="159"/>
    </location>
</feature>
<dbReference type="GO" id="GO:0005634">
    <property type="term" value="C:nucleus"/>
    <property type="evidence" value="ECO:0007669"/>
    <property type="project" value="UniProtKB-SubCell"/>
</dbReference>
<comment type="caution">
    <text evidence="8">The sequence shown here is derived from an EMBL/GenBank/DDBJ whole genome shotgun (WGS) entry which is preliminary data.</text>
</comment>
<dbReference type="CDD" id="cd00059">
    <property type="entry name" value="FH_FOX"/>
    <property type="match status" value="1"/>
</dbReference>
<name>A0A443S8M1_9ACAR</name>
<keyword evidence="4" id="KW-0804">Transcription</keyword>
<evidence type="ECO:0000256" key="6">
    <source>
        <dbReference type="PROSITE-ProRule" id="PRU00089"/>
    </source>
</evidence>
<keyword evidence="2" id="KW-0805">Transcription regulation</keyword>
<evidence type="ECO:0000256" key="5">
    <source>
        <dbReference type="ARBA" id="ARBA00023242"/>
    </source>
</evidence>
<dbReference type="AlphaFoldDB" id="A0A443S8M1"/>
<dbReference type="PANTHER" id="PTHR13962:SF17">
    <property type="entry name" value="FORKHEAD BOX PROTEIN N4"/>
    <property type="match status" value="1"/>
</dbReference>
<dbReference type="InterPro" id="IPR036388">
    <property type="entry name" value="WH-like_DNA-bd_sf"/>
</dbReference>
<reference evidence="8 9" key="1">
    <citation type="journal article" date="2018" name="Gigascience">
        <title>Genomes of trombidid mites reveal novel predicted allergens and laterally-transferred genes associated with secondary metabolism.</title>
        <authorList>
            <person name="Dong X."/>
            <person name="Chaisiri K."/>
            <person name="Xia D."/>
            <person name="Armstrong S.D."/>
            <person name="Fang Y."/>
            <person name="Donnelly M.J."/>
            <person name="Kadowaki T."/>
            <person name="McGarry J.W."/>
            <person name="Darby A.C."/>
            <person name="Makepeace B.L."/>
        </authorList>
    </citation>
    <scope>NUCLEOTIDE SEQUENCE [LARGE SCALE GENOMIC DNA]</scope>
    <source>
        <strain evidence="8">UoL-UT</strain>
    </source>
</reference>
<dbReference type="InterPro" id="IPR036390">
    <property type="entry name" value="WH_DNA-bd_sf"/>
</dbReference>
<protein>
    <recommendedName>
        <fullName evidence="7">Fork-head domain-containing protein</fullName>
    </recommendedName>
</protein>
<sequence>MELSKNSTVPEEQKQMFIAVKPVLVSLNANDYNLSNIQLNLMIEVSSLEPDNMNVVIRNQTEDNANEMFDDQSQLSALPELPSEDPLLFVPINGVKFLKPPFTYRVIIAALIEMSENKALNVAQIYRGFRDLFPYFFTAEMQWRNSIRHCLSFTKWFKKSDTHIMPNTRTKSTMKGDADVFTSIRNCSIALRPKEYN</sequence>
<gene>
    <name evidence="8" type="ORF">B4U80_13895</name>
</gene>
<evidence type="ECO:0000256" key="4">
    <source>
        <dbReference type="ARBA" id="ARBA00023163"/>
    </source>
</evidence>
<dbReference type="PRINTS" id="PR00053">
    <property type="entry name" value="FORKHEAD"/>
</dbReference>
<dbReference type="VEuPathDB" id="VectorBase:LDEU008166"/>
<dbReference type="Gene3D" id="1.10.10.10">
    <property type="entry name" value="Winged helix-like DNA-binding domain superfamily/Winged helix DNA-binding domain"/>
    <property type="match status" value="1"/>
</dbReference>
<dbReference type="SMART" id="SM00339">
    <property type="entry name" value="FH"/>
    <property type="match status" value="1"/>
</dbReference>
<dbReference type="EMBL" id="NCKV01005747">
    <property type="protein sequence ID" value="RWS23873.1"/>
    <property type="molecule type" value="Genomic_DNA"/>
</dbReference>
<dbReference type="InterPro" id="IPR030456">
    <property type="entry name" value="TF_fork_head_CS_2"/>
</dbReference>
<dbReference type="Proteomes" id="UP000288716">
    <property type="component" value="Unassembled WGS sequence"/>
</dbReference>
<dbReference type="GO" id="GO:0000987">
    <property type="term" value="F:cis-regulatory region sequence-specific DNA binding"/>
    <property type="evidence" value="ECO:0007669"/>
    <property type="project" value="TreeGrafter"/>
</dbReference>
<comment type="subcellular location">
    <subcellularLocation>
        <location evidence="1 6">Nucleus</location>
    </subcellularLocation>
</comment>
<dbReference type="PANTHER" id="PTHR13962">
    <property type="entry name" value="FORKHEAD BOX PROTEIN N3-LIKE PROTEIN-RELATED"/>
    <property type="match status" value="1"/>
</dbReference>
<evidence type="ECO:0000259" key="7">
    <source>
        <dbReference type="PROSITE" id="PS50039"/>
    </source>
</evidence>
<dbReference type="PROSITE" id="PS00658">
    <property type="entry name" value="FORK_HEAD_2"/>
    <property type="match status" value="1"/>
</dbReference>
<evidence type="ECO:0000256" key="2">
    <source>
        <dbReference type="ARBA" id="ARBA00023015"/>
    </source>
</evidence>
<keyword evidence="5 6" id="KW-0539">Nucleus</keyword>
<evidence type="ECO:0000256" key="1">
    <source>
        <dbReference type="ARBA" id="ARBA00004123"/>
    </source>
</evidence>
<dbReference type="GO" id="GO:0003700">
    <property type="term" value="F:DNA-binding transcription factor activity"/>
    <property type="evidence" value="ECO:0007669"/>
    <property type="project" value="InterPro"/>
</dbReference>
<evidence type="ECO:0000313" key="9">
    <source>
        <dbReference type="Proteomes" id="UP000288716"/>
    </source>
</evidence>
<accession>A0A443S8M1</accession>
<dbReference type="SUPFAM" id="SSF46785">
    <property type="entry name" value="Winged helix' DNA-binding domain"/>
    <property type="match status" value="1"/>
</dbReference>
<organism evidence="8 9">
    <name type="scientific">Leptotrombidium deliense</name>
    <dbReference type="NCBI Taxonomy" id="299467"/>
    <lineage>
        <taxon>Eukaryota</taxon>
        <taxon>Metazoa</taxon>
        <taxon>Ecdysozoa</taxon>
        <taxon>Arthropoda</taxon>
        <taxon>Chelicerata</taxon>
        <taxon>Arachnida</taxon>
        <taxon>Acari</taxon>
        <taxon>Acariformes</taxon>
        <taxon>Trombidiformes</taxon>
        <taxon>Prostigmata</taxon>
        <taxon>Anystina</taxon>
        <taxon>Parasitengona</taxon>
        <taxon>Trombiculoidea</taxon>
        <taxon>Trombiculidae</taxon>
        <taxon>Leptotrombidium</taxon>
    </lineage>
</organism>
<dbReference type="Pfam" id="PF00250">
    <property type="entry name" value="Forkhead"/>
    <property type="match status" value="1"/>
</dbReference>
<dbReference type="PROSITE" id="PS50039">
    <property type="entry name" value="FORK_HEAD_3"/>
    <property type="match status" value="1"/>
</dbReference>